<organism evidence="2 3">
    <name type="scientific">Aspergillus clavatus (strain ATCC 1007 / CBS 513.65 / DSM 816 / NCTC 3887 / NRRL 1 / QM 1276 / 107)</name>
    <dbReference type="NCBI Taxonomy" id="344612"/>
    <lineage>
        <taxon>Eukaryota</taxon>
        <taxon>Fungi</taxon>
        <taxon>Dikarya</taxon>
        <taxon>Ascomycota</taxon>
        <taxon>Pezizomycotina</taxon>
        <taxon>Eurotiomycetes</taxon>
        <taxon>Eurotiomycetidae</taxon>
        <taxon>Eurotiales</taxon>
        <taxon>Aspergillaceae</taxon>
        <taxon>Aspergillus</taxon>
        <taxon>Aspergillus subgen. Fumigati</taxon>
    </lineage>
</organism>
<dbReference type="AlphaFoldDB" id="A1CML0"/>
<keyword evidence="3" id="KW-1185">Reference proteome</keyword>
<protein>
    <recommendedName>
        <fullName evidence="1">Cyanovirin-N domain-containing protein</fullName>
    </recommendedName>
</protein>
<dbReference type="PANTHER" id="PTHR42076:SF1">
    <property type="entry name" value="CYANOVIRIN-N DOMAIN-CONTAINING PROTEIN"/>
    <property type="match status" value="1"/>
</dbReference>
<dbReference type="OMA" id="GPKLCAD"/>
<dbReference type="SMART" id="SM01111">
    <property type="entry name" value="CVNH"/>
    <property type="match status" value="1"/>
</dbReference>
<accession>A1CML0</accession>
<sequence>MSFHQSSEDIHIRQEDGSTMLLARVRNNAGQLIQRKIRLDDHIGNTDGWFIWGGNNFTRTARNIALEHTQYGPKLCADLEMRDGGSRGRQGVMLSDKIGNEDGHLRFLGP</sequence>
<reference evidence="2 3" key="1">
    <citation type="journal article" date="2008" name="PLoS Genet.">
        <title>Genomic islands in the pathogenic filamentous fungus Aspergillus fumigatus.</title>
        <authorList>
            <person name="Fedorova N.D."/>
            <person name="Khaldi N."/>
            <person name="Joardar V.S."/>
            <person name="Maiti R."/>
            <person name="Amedeo P."/>
            <person name="Anderson M.J."/>
            <person name="Crabtree J."/>
            <person name="Silva J.C."/>
            <person name="Badger J.H."/>
            <person name="Albarraq A."/>
            <person name="Angiuoli S."/>
            <person name="Bussey H."/>
            <person name="Bowyer P."/>
            <person name="Cotty P.J."/>
            <person name="Dyer P.S."/>
            <person name="Egan A."/>
            <person name="Galens K."/>
            <person name="Fraser-Liggett C.M."/>
            <person name="Haas B.J."/>
            <person name="Inman J.M."/>
            <person name="Kent R."/>
            <person name="Lemieux S."/>
            <person name="Malavazi I."/>
            <person name="Orvis J."/>
            <person name="Roemer T."/>
            <person name="Ronning C.M."/>
            <person name="Sundaram J.P."/>
            <person name="Sutton G."/>
            <person name="Turner G."/>
            <person name="Venter J.C."/>
            <person name="White O.R."/>
            <person name="Whitty B.R."/>
            <person name="Youngman P."/>
            <person name="Wolfe K.H."/>
            <person name="Goldman G.H."/>
            <person name="Wortman J.R."/>
            <person name="Jiang B."/>
            <person name="Denning D.W."/>
            <person name="Nierman W.C."/>
        </authorList>
    </citation>
    <scope>NUCLEOTIDE SEQUENCE [LARGE SCALE GENOMIC DNA]</scope>
    <source>
        <strain evidence="3">ATCC 1007 / CBS 513.65 / DSM 816 / NCTC 3887 / NRRL 1</strain>
    </source>
</reference>
<dbReference type="Pfam" id="PF08881">
    <property type="entry name" value="CVNH"/>
    <property type="match status" value="1"/>
</dbReference>
<evidence type="ECO:0000313" key="3">
    <source>
        <dbReference type="Proteomes" id="UP000006701"/>
    </source>
</evidence>
<dbReference type="SUPFAM" id="SSF51322">
    <property type="entry name" value="Cyanovirin-N"/>
    <property type="match status" value="1"/>
</dbReference>
<dbReference type="Proteomes" id="UP000006701">
    <property type="component" value="Unassembled WGS sequence"/>
</dbReference>
<proteinExistence type="predicted"/>
<gene>
    <name evidence="2" type="ORF">ACLA_097350</name>
</gene>
<dbReference type="InterPro" id="IPR011058">
    <property type="entry name" value="Cyanovirin-N"/>
</dbReference>
<dbReference type="RefSeq" id="XP_001270223.1">
    <property type="nucleotide sequence ID" value="XM_001270222.1"/>
</dbReference>
<dbReference type="VEuPathDB" id="FungiDB:ACLA_097350"/>
<evidence type="ECO:0000259" key="1">
    <source>
        <dbReference type="SMART" id="SM01111"/>
    </source>
</evidence>
<dbReference type="EMBL" id="DS027058">
    <property type="protein sequence ID" value="EAW08797.1"/>
    <property type="molecule type" value="Genomic_DNA"/>
</dbReference>
<dbReference type="GeneID" id="4702385"/>
<dbReference type="InterPro" id="IPR036673">
    <property type="entry name" value="Cyanovirin-N_sf"/>
</dbReference>
<dbReference type="PANTHER" id="PTHR42076">
    <property type="entry name" value="CYANOVIRIN-N HOMOLOG"/>
    <property type="match status" value="1"/>
</dbReference>
<name>A1CML0_ASPCL</name>
<dbReference type="HOGENOM" id="CLU_144945_0_1_1"/>
<evidence type="ECO:0000313" key="2">
    <source>
        <dbReference type="EMBL" id="EAW08797.1"/>
    </source>
</evidence>
<dbReference type="eggNOG" id="ENOG502SE9Z">
    <property type="taxonomic scope" value="Eukaryota"/>
</dbReference>
<feature type="domain" description="Cyanovirin-N" evidence="1">
    <location>
        <begin position="2"/>
        <end position="107"/>
    </location>
</feature>
<dbReference type="Gene3D" id="2.30.60.10">
    <property type="entry name" value="Cyanovirin-N"/>
    <property type="match status" value="1"/>
</dbReference>
<dbReference type="KEGG" id="act:ACLA_097350"/>
<dbReference type="OrthoDB" id="2441380at2759"/>